<dbReference type="GO" id="GO:0046983">
    <property type="term" value="F:protein dimerization activity"/>
    <property type="evidence" value="ECO:0007669"/>
    <property type="project" value="InterPro"/>
</dbReference>
<gene>
    <name evidence="4" type="ORF">B0T25DRAFT_595354</name>
</gene>
<dbReference type="SMART" id="SM00353">
    <property type="entry name" value="HLH"/>
    <property type="match status" value="1"/>
</dbReference>
<evidence type="ECO:0000256" key="2">
    <source>
        <dbReference type="SAM" id="Phobius"/>
    </source>
</evidence>
<dbReference type="Proteomes" id="UP001275084">
    <property type="component" value="Unassembled WGS sequence"/>
</dbReference>
<proteinExistence type="predicted"/>
<feature type="region of interest" description="Disordered" evidence="1">
    <location>
        <begin position="331"/>
        <end position="382"/>
    </location>
</feature>
<evidence type="ECO:0000313" key="4">
    <source>
        <dbReference type="EMBL" id="KAK3362732.1"/>
    </source>
</evidence>
<feature type="region of interest" description="Disordered" evidence="1">
    <location>
        <begin position="467"/>
        <end position="509"/>
    </location>
</feature>
<feature type="compositionally biased region" description="Polar residues" evidence="1">
    <location>
        <begin position="99"/>
        <end position="125"/>
    </location>
</feature>
<dbReference type="Gene3D" id="4.10.280.10">
    <property type="entry name" value="Helix-loop-helix DNA-binding domain"/>
    <property type="match status" value="1"/>
</dbReference>
<dbReference type="Pfam" id="PF00010">
    <property type="entry name" value="HLH"/>
    <property type="match status" value="1"/>
</dbReference>
<feature type="transmembrane region" description="Helical" evidence="2">
    <location>
        <begin position="643"/>
        <end position="663"/>
    </location>
</feature>
<dbReference type="InterPro" id="IPR011598">
    <property type="entry name" value="bHLH_dom"/>
</dbReference>
<dbReference type="PANTHER" id="PTHR46266">
    <property type="entry name" value="TRANSCRIPTION FACTOR TT8"/>
    <property type="match status" value="1"/>
</dbReference>
<organism evidence="4 5">
    <name type="scientific">Lasiosphaeria hispida</name>
    <dbReference type="NCBI Taxonomy" id="260671"/>
    <lineage>
        <taxon>Eukaryota</taxon>
        <taxon>Fungi</taxon>
        <taxon>Dikarya</taxon>
        <taxon>Ascomycota</taxon>
        <taxon>Pezizomycotina</taxon>
        <taxon>Sordariomycetes</taxon>
        <taxon>Sordariomycetidae</taxon>
        <taxon>Sordariales</taxon>
        <taxon>Lasiosphaeriaceae</taxon>
        <taxon>Lasiosphaeria</taxon>
    </lineage>
</organism>
<feature type="region of interest" description="Disordered" evidence="1">
    <location>
        <begin position="1"/>
        <end position="143"/>
    </location>
</feature>
<feature type="region of interest" description="Disordered" evidence="1">
    <location>
        <begin position="224"/>
        <end position="317"/>
    </location>
</feature>
<reference evidence="4" key="2">
    <citation type="submission" date="2023-06" db="EMBL/GenBank/DDBJ databases">
        <authorList>
            <consortium name="Lawrence Berkeley National Laboratory"/>
            <person name="Haridas S."/>
            <person name="Hensen N."/>
            <person name="Bonometti L."/>
            <person name="Westerberg I."/>
            <person name="Brannstrom I.O."/>
            <person name="Guillou S."/>
            <person name="Cros-Aarteil S."/>
            <person name="Calhoun S."/>
            <person name="Kuo A."/>
            <person name="Mondo S."/>
            <person name="Pangilinan J."/>
            <person name="Riley R."/>
            <person name="Labutti K."/>
            <person name="Andreopoulos B."/>
            <person name="Lipzen A."/>
            <person name="Chen C."/>
            <person name="Yanf M."/>
            <person name="Daum C."/>
            <person name="Ng V."/>
            <person name="Clum A."/>
            <person name="Steindorff A."/>
            <person name="Ohm R."/>
            <person name="Martin F."/>
            <person name="Silar P."/>
            <person name="Natvig D."/>
            <person name="Lalanne C."/>
            <person name="Gautier V."/>
            <person name="Ament-Velasquez S.L."/>
            <person name="Kruys A."/>
            <person name="Hutchinson M.I."/>
            <person name="Powell A.J."/>
            <person name="Barry K."/>
            <person name="Miller A.N."/>
            <person name="Grigoriev I.V."/>
            <person name="Debuchy R."/>
            <person name="Gladieux P."/>
            <person name="Thoren M.H."/>
            <person name="Johannesson H."/>
        </authorList>
    </citation>
    <scope>NUCLEOTIDE SEQUENCE</scope>
    <source>
        <strain evidence="4">CBS 955.72</strain>
    </source>
</reference>
<accession>A0AAJ0MJI9</accession>
<feature type="domain" description="BHLH" evidence="3">
    <location>
        <begin position="143"/>
        <end position="193"/>
    </location>
</feature>
<dbReference type="SUPFAM" id="SSF47459">
    <property type="entry name" value="HLH, helix-loop-helix DNA-binding domain"/>
    <property type="match status" value="1"/>
</dbReference>
<keyword evidence="5" id="KW-1185">Reference proteome</keyword>
<keyword evidence="2" id="KW-0472">Membrane</keyword>
<dbReference type="InterPro" id="IPR036638">
    <property type="entry name" value="HLH_DNA-bd_sf"/>
</dbReference>
<name>A0AAJ0MJI9_9PEZI</name>
<sequence>MPRTALLPTPASSTDIPGQDGSKMASLQLEFELPPPAVTPGAAPSASRPVYPLQPSETVKSRRRSSGPQGPPKEQFALPPPPTRSRKIIQMKPREEPSPQASATNTRIASTSRANTPISSTQAVTGTKKKQPSSTSAAGRKIARKTAHSLIERRRRSKMNDEFTVLKNMIPACSGEMHKLAILQASIEYVKYLEDCVAKLKTQQGLPSSSNQDQGFSITADTHSSDVEMTGSSPDPSPAATPNAGRQHQPPTSPVLPSENFRNHRDSYSSASTDRRHHSFSTSATTSPTFGPQSHGYAHSVHSASGSALTSPALPPQRDLDQEATAALLMLNQTDRRGPSSSNAATAGRGMSYSPPQYSPPRNLPPYSKHDPGHKRSSSFKQRILPVKPLNLSVNLVPVKPPVVVDAPRHRLDTSPVAKRTRPVFSAAKPRPLRLVQESFNRKRKPPVFTAQSSHSVVQSVTCITIRQDSSPPPSANMASNPVMPKVAPLPSLPSGPRPVGSMSGSPQSKELLADLRRQLDDSASDLASSVDSRGRRRRRNRKALAPATGLSNPAILPRLADTKPVRLQLGLNLDVEIELKARLQGDVSLTLLVEKKPTPRPSTELRPDAHGVVDGARELFYMRIGVLRLRQRWIQRETSPSLTAAVAIGLVAGGFVLGFVAARWFDSLVVLSGVSLSLSSQESLLSLPSLRSRLV</sequence>
<dbReference type="PROSITE" id="PS50888">
    <property type="entry name" value="BHLH"/>
    <property type="match status" value="1"/>
</dbReference>
<dbReference type="EMBL" id="JAUIQD010000001">
    <property type="protein sequence ID" value="KAK3362732.1"/>
    <property type="molecule type" value="Genomic_DNA"/>
</dbReference>
<protein>
    <recommendedName>
        <fullName evidence="3">BHLH domain-containing protein</fullName>
    </recommendedName>
</protein>
<keyword evidence="2" id="KW-1133">Transmembrane helix</keyword>
<evidence type="ECO:0000259" key="3">
    <source>
        <dbReference type="PROSITE" id="PS50888"/>
    </source>
</evidence>
<evidence type="ECO:0000256" key="1">
    <source>
        <dbReference type="SAM" id="MobiDB-lite"/>
    </source>
</evidence>
<reference evidence="4" key="1">
    <citation type="journal article" date="2023" name="Mol. Phylogenet. Evol.">
        <title>Genome-scale phylogeny and comparative genomics of the fungal order Sordariales.</title>
        <authorList>
            <person name="Hensen N."/>
            <person name="Bonometti L."/>
            <person name="Westerberg I."/>
            <person name="Brannstrom I.O."/>
            <person name="Guillou S."/>
            <person name="Cros-Aarteil S."/>
            <person name="Calhoun S."/>
            <person name="Haridas S."/>
            <person name="Kuo A."/>
            <person name="Mondo S."/>
            <person name="Pangilinan J."/>
            <person name="Riley R."/>
            <person name="LaButti K."/>
            <person name="Andreopoulos B."/>
            <person name="Lipzen A."/>
            <person name="Chen C."/>
            <person name="Yan M."/>
            <person name="Daum C."/>
            <person name="Ng V."/>
            <person name="Clum A."/>
            <person name="Steindorff A."/>
            <person name="Ohm R.A."/>
            <person name="Martin F."/>
            <person name="Silar P."/>
            <person name="Natvig D.O."/>
            <person name="Lalanne C."/>
            <person name="Gautier V."/>
            <person name="Ament-Velasquez S.L."/>
            <person name="Kruys A."/>
            <person name="Hutchinson M.I."/>
            <person name="Powell A.J."/>
            <person name="Barry K."/>
            <person name="Miller A.N."/>
            <person name="Grigoriev I.V."/>
            <person name="Debuchy R."/>
            <person name="Gladieux P."/>
            <person name="Hiltunen Thoren M."/>
            <person name="Johannesson H."/>
        </authorList>
    </citation>
    <scope>NUCLEOTIDE SEQUENCE</scope>
    <source>
        <strain evidence="4">CBS 955.72</strain>
    </source>
</reference>
<feature type="compositionally biased region" description="Low complexity" evidence="1">
    <location>
        <begin position="280"/>
        <end position="290"/>
    </location>
</feature>
<evidence type="ECO:0000313" key="5">
    <source>
        <dbReference type="Proteomes" id="UP001275084"/>
    </source>
</evidence>
<comment type="caution">
    <text evidence="4">The sequence shown here is derived from an EMBL/GenBank/DDBJ whole genome shotgun (WGS) entry which is preliminary data.</text>
</comment>
<keyword evidence="2" id="KW-0812">Transmembrane</keyword>
<dbReference type="PANTHER" id="PTHR46266:SF4">
    <property type="entry name" value="TRANSCRIPTION FACTOR TT8"/>
    <property type="match status" value="1"/>
</dbReference>
<dbReference type="AlphaFoldDB" id="A0AAJ0MJI9"/>
<feature type="region of interest" description="Disordered" evidence="1">
    <location>
        <begin position="521"/>
        <end position="547"/>
    </location>
</feature>